<dbReference type="AlphaFoldDB" id="A0A4S5BEQ3"/>
<dbReference type="SUPFAM" id="SSF52218">
    <property type="entry name" value="Flavoproteins"/>
    <property type="match status" value="1"/>
</dbReference>
<dbReference type="Proteomes" id="UP000306236">
    <property type="component" value="Unassembled WGS sequence"/>
</dbReference>
<dbReference type="InterPro" id="IPR050712">
    <property type="entry name" value="NAD(P)H-dep_reductase"/>
</dbReference>
<dbReference type="GO" id="GO:0005829">
    <property type="term" value="C:cytosol"/>
    <property type="evidence" value="ECO:0007669"/>
    <property type="project" value="TreeGrafter"/>
</dbReference>
<organism evidence="2 3">
    <name type="scientific">Lampropedia aestuarii</name>
    <dbReference type="NCBI Taxonomy" id="2562762"/>
    <lineage>
        <taxon>Bacteria</taxon>
        <taxon>Pseudomonadati</taxon>
        <taxon>Pseudomonadota</taxon>
        <taxon>Betaproteobacteria</taxon>
        <taxon>Burkholderiales</taxon>
        <taxon>Comamonadaceae</taxon>
        <taxon>Lampropedia</taxon>
    </lineage>
</organism>
<gene>
    <name evidence="2" type="ORF">E8K88_17160</name>
</gene>
<dbReference type="InterPro" id="IPR029039">
    <property type="entry name" value="Flavoprotein-like_sf"/>
</dbReference>
<reference evidence="2 3" key="1">
    <citation type="submission" date="2019-04" db="EMBL/GenBank/DDBJ databases">
        <title>Lampropedia sp YIM MLB12 draf genome.</title>
        <authorList>
            <person name="Wang Y.-X."/>
        </authorList>
    </citation>
    <scope>NUCLEOTIDE SEQUENCE [LARGE SCALE GENOMIC DNA]</scope>
    <source>
        <strain evidence="2 3">YIM MLB12</strain>
    </source>
</reference>
<evidence type="ECO:0000259" key="1">
    <source>
        <dbReference type="Pfam" id="PF03358"/>
    </source>
</evidence>
<dbReference type="RefSeq" id="WP_136407901.1">
    <property type="nucleotide sequence ID" value="NZ_SSWX01000035.1"/>
</dbReference>
<comment type="caution">
    <text evidence="2">The sequence shown here is derived from an EMBL/GenBank/DDBJ whole genome shotgun (WGS) entry which is preliminary data.</text>
</comment>
<evidence type="ECO:0000313" key="3">
    <source>
        <dbReference type="Proteomes" id="UP000306236"/>
    </source>
</evidence>
<dbReference type="EMBL" id="SSWX01000035">
    <property type="protein sequence ID" value="THJ30747.1"/>
    <property type="molecule type" value="Genomic_DNA"/>
</dbReference>
<dbReference type="Pfam" id="PF03358">
    <property type="entry name" value="FMN_red"/>
    <property type="match status" value="1"/>
</dbReference>
<dbReference type="GO" id="GO:0010181">
    <property type="term" value="F:FMN binding"/>
    <property type="evidence" value="ECO:0007669"/>
    <property type="project" value="TreeGrafter"/>
</dbReference>
<dbReference type="OrthoDB" id="9812295at2"/>
<name>A0A4S5BEQ3_9BURK</name>
<dbReference type="InterPro" id="IPR005025">
    <property type="entry name" value="FMN_Rdtase-like_dom"/>
</dbReference>
<sequence length="184" mass="19604">MGKKIAIMVGSLSSKSINRRLAHALVKLAPADVTFEFVEIGDLPLYNYDDDANPAESVKRVKAQINAADAVLLVTPEYNRSIPAALKNAVDHVSRPYGDNTWKNKIGAIIGTSPGGVGAALAQNHLRQVLNAQGTILLQGPDAYLQFTDALLTADGSVGEGSRAFLQSWLDKFLAFVDTNAAKA</sequence>
<dbReference type="PANTHER" id="PTHR30543">
    <property type="entry name" value="CHROMATE REDUCTASE"/>
    <property type="match status" value="1"/>
</dbReference>
<protein>
    <submittedName>
        <fullName evidence="2">NAD(P)H-dependent oxidoreductase</fullName>
    </submittedName>
</protein>
<dbReference type="PANTHER" id="PTHR30543:SF21">
    <property type="entry name" value="NAD(P)H-DEPENDENT FMN REDUCTASE LOT6"/>
    <property type="match status" value="1"/>
</dbReference>
<accession>A0A4S5BEQ3</accession>
<feature type="domain" description="NADPH-dependent FMN reductase-like" evidence="1">
    <location>
        <begin position="4"/>
        <end position="141"/>
    </location>
</feature>
<proteinExistence type="predicted"/>
<evidence type="ECO:0000313" key="2">
    <source>
        <dbReference type="EMBL" id="THJ30747.1"/>
    </source>
</evidence>
<dbReference type="Gene3D" id="3.40.50.360">
    <property type="match status" value="1"/>
</dbReference>
<keyword evidence="3" id="KW-1185">Reference proteome</keyword>
<dbReference type="GO" id="GO:0016491">
    <property type="term" value="F:oxidoreductase activity"/>
    <property type="evidence" value="ECO:0007669"/>
    <property type="project" value="InterPro"/>
</dbReference>